<dbReference type="InterPro" id="IPR008620">
    <property type="entry name" value="FixH"/>
</dbReference>
<dbReference type="EMBL" id="CDOE01000079">
    <property type="protein sequence ID" value="CEN41138.1"/>
    <property type="molecule type" value="Genomic_DNA"/>
</dbReference>
<dbReference type="Pfam" id="PF05751">
    <property type="entry name" value="FixH"/>
    <property type="match status" value="1"/>
</dbReference>
<name>A0A0B7HZJ7_9FLAO</name>
<dbReference type="AlphaFoldDB" id="A0A0B7HZJ7"/>
<proteinExistence type="predicted"/>
<evidence type="ECO:0000313" key="2">
    <source>
        <dbReference type="Proteomes" id="UP000044026"/>
    </source>
</evidence>
<dbReference type="GeneID" id="69580293"/>
<organism evidence="1 2">
    <name type="scientific">Capnocytophaga canimorsus</name>
    <dbReference type="NCBI Taxonomy" id="28188"/>
    <lineage>
        <taxon>Bacteria</taxon>
        <taxon>Pseudomonadati</taxon>
        <taxon>Bacteroidota</taxon>
        <taxon>Flavobacteriia</taxon>
        <taxon>Flavobacteriales</taxon>
        <taxon>Flavobacteriaceae</taxon>
        <taxon>Capnocytophaga</taxon>
    </lineage>
</organism>
<gene>
    <name evidence="1" type="ORF">CCAN12_800079</name>
</gene>
<accession>A0A0B7HZJ7</accession>
<evidence type="ECO:0000313" key="1">
    <source>
        <dbReference type="EMBL" id="CEN41138.1"/>
    </source>
</evidence>
<protein>
    <submittedName>
        <fullName evidence="1">Uncharacterized protein</fullName>
    </submittedName>
</protein>
<sequence>MKINWGTGIVLAFVFFIAFILYFVIQMSTNKKYDHELVTEEYYKKELAFQESLQKENKTQKDHMTVKIEIGERGLSLNFPNQKDIQGFVNFYRPSDKSKDFQLPIQVHAGQMFIPMEQLAQGRWNIQINYVWQGEEYMSTHKINIK</sequence>
<dbReference type="RefSeq" id="WP_042002058.1">
    <property type="nucleotide sequence ID" value="NZ_CP022382.1"/>
</dbReference>
<reference evidence="1 2" key="1">
    <citation type="submission" date="2015-01" db="EMBL/GenBank/DDBJ databases">
        <authorList>
            <person name="MANFREDI Pablo"/>
        </authorList>
    </citation>
    <scope>NUCLEOTIDE SEQUENCE [LARGE SCALE GENOMIC DNA]</scope>
    <source>
        <strain evidence="1 2">Cc12</strain>
    </source>
</reference>
<dbReference type="Proteomes" id="UP000044026">
    <property type="component" value="Unassembled WGS sequence"/>
</dbReference>